<dbReference type="InterPro" id="IPR011527">
    <property type="entry name" value="ABC1_TM_dom"/>
</dbReference>
<dbReference type="Pfam" id="PF00005">
    <property type="entry name" value="ABC_tran"/>
    <property type="match status" value="1"/>
</dbReference>
<evidence type="ECO:0000256" key="5">
    <source>
        <dbReference type="ARBA" id="ARBA00022840"/>
    </source>
</evidence>
<feature type="domain" description="ABC transporter" evidence="9">
    <location>
        <begin position="350"/>
        <end position="589"/>
    </location>
</feature>
<dbReference type="Gene3D" id="3.40.50.300">
    <property type="entry name" value="P-loop containing nucleotide triphosphate hydrolases"/>
    <property type="match status" value="1"/>
</dbReference>
<dbReference type="InterPro" id="IPR039421">
    <property type="entry name" value="Type_1_exporter"/>
</dbReference>
<dbReference type="Pfam" id="PF00664">
    <property type="entry name" value="ABC_membrane"/>
    <property type="match status" value="1"/>
</dbReference>
<feature type="transmembrane region" description="Helical" evidence="8">
    <location>
        <begin position="30"/>
        <end position="52"/>
    </location>
</feature>
<dbReference type="PROSITE" id="PS50893">
    <property type="entry name" value="ABC_TRANSPORTER_2"/>
    <property type="match status" value="1"/>
</dbReference>
<keyword evidence="5" id="KW-0067">ATP-binding</keyword>
<dbReference type="PANTHER" id="PTHR24221:SF654">
    <property type="entry name" value="ATP-BINDING CASSETTE SUB-FAMILY B MEMBER 6"/>
    <property type="match status" value="1"/>
</dbReference>
<dbReference type="EMBL" id="LCBL01000002">
    <property type="protein sequence ID" value="KKS09266.1"/>
    <property type="molecule type" value="Genomic_DNA"/>
</dbReference>
<evidence type="ECO:0000256" key="6">
    <source>
        <dbReference type="ARBA" id="ARBA00022989"/>
    </source>
</evidence>
<dbReference type="GO" id="GO:0140359">
    <property type="term" value="F:ABC-type transporter activity"/>
    <property type="evidence" value="ECO:0007669"/>
    <property type="project" value="InterPro"/>
</dbReference>
<dbReference type="InterPro" id="IPR003439">
    <property type="entry name" value="ABC_transporter-like_ATP-bd"/>
</dbReference>
<feature type="transmembrane region" description="Helical" evidence="8">
    <location>
        <begin position="260"/>
        <end position="279"/>
    </location>
</feature>
<name>A0A0G0YIA4_UNCC2</name>
<dbReference type="PATRIC" id="fig|1618344.3.peg.376"/>
<proteinExistence type="predicted"/>
<evidence type="ECO:0000256" key="1">
    <source>
        <dbReference type="ARBA" id="ARBA00004651"/>
    </source>
</evidence>
<feature type="transmembrane region" description="Helical" evidence="8">
    <location>
        <begin position="146"/>
        <end position="165"/>
    </location>
</feature>
<protein>
    <submittedName>
        <fullName evidence="11">ABC transporter-related protein</fullName>
    </submittedName>
</protein>
<evidence type="ECO:0000259" key="9">
    <source>
        <dbReference type="PROSITE" id="PS50893"/>
    </source>
</evidence>
<dbReference type="Gene3D" id="1.20.1560.10">
    <property type="entry name" value="ABC transporter type 1, transmembrane domain"/>
    <property type="match status" value="1"/>
</dbReference>
<keyword evidence="4" id="KW-0547">Nucleotide-binding</keyword>
<keyword evidence="2" id="KW-0813">Transport</keyword>
<feature type="transmembrane region" description="Helical" evidence="8">
    <location>
        <begin position="171"/>
        <end position="191"/>
    </location>
</feature>
<accession>A0A0G0YIA4</accession>
<organism evidence="11 12">
    <name type="scientific">candidate division CPR2 bacterium GW2011_GWC1_41_48</name>
    <dbReference type="NCBI Taxonomy" id="1618344"/>
    <lineage>
        <taxon>Bacteria</taxon>
        <taxon>Bacteria division CPR2</taxon>
    </lineage>
</organism>
<dbReference type="PROSITE" id="PS50929">
    <property type="entry name" value="ABC_TM1F"/>
    <property type="match status" value="1"/>
</dbReference>
<evidence type="ECO:0000256" key="4">
    <source>
        <dbReference type="ARBA" id="ARBA00022741"/>
    </source>
</evidence>
<gene>
    <name evidence="11" type="ORF">UU65_C0002G0044</name>
</gene>
<keyword evidence="7 8" id="KW-0472">Membrane</keyword>
<dbReference type="GO" id="GO:0005886">
    <property type="term" value="C:plasma membrane"/>
    <property type="evidence" value="ECO:0007669"/>
    <property type="project" value="UniProtKB-SubCell"/>
</dbReference>
<evidence type="ECO:0000256" key="3">
    <source>
        <dbReference type="ARBA" id="ARBA00022692"/>
    </source>
</evidence>
<sequence length="603" mass="67945">MNEKLITKKAVNQVIKDYWGQLRANPWQSIIAMIVPGIGSILVVYVPPLIVAHLVDTFVGQGQISLSLSATYIFLFAFGWMLGEVLWRIGIHFLIKVETKGINTLAKKSFKLLAEKDYDFFSNNFVGTLTKKSIAYPLNFEKVIDVFSFNIFSEIIPMLFAFFILWRYSPWIPTILIVCIFIMIAIAIPIIKKRVKLVAQRHDAGSKLAGRRSDSLTNILAIKSFAKEDYEYKVFGEHVDLYTKKFKEAADFHNLRYDTVVSPIYVFTNVAGLAAAIFFAQTLGLNAGAIVVVFSYYAQVTRVFWHINKIYRNLESSVSEAAEFTQLFTEPPAIRDAENAKELKVERGDISFANVNFSYFDDHNEDDDSFLKSFVLDIKTKEKVGLVGPSGGGKTTITKLLLRFIDPESGDILIDGQPIRAVTQSSLRQAISYVPQEPLLFHRSLFENIAYGNEKATKEEVIKAAKIAHSDEFIKQLPQGYETLVGERGIKLSGGQRQRVAIARALLKKAPILVLDEATSSLDSESEKYIQEGLWELMKDKTAIVIAHRLSTIKHLDRILVLSEGQIVEDGTHDKLIKQNGLYAKLWGHQAGEPDELIKYVLD</sequence>
<dbReference type="PANTHER" id="PTHR24221">
    <property type="entry name" value="ATP-BINDING CASSETTE SUB-FAMILY B"/>
    <property type="match status" value="1"/>
</dbReference>
<dbReference type="GO" id="GO:0016887">
    <property type="term" value="F:ATP hydrolysis activity"/>
    <property type="evidence" value="ECO:0007669"/>
    <property type="project" value="InterPro"/>
</dbReference>
<feature type="transmembrane region" description="Helical" evidence="8">
    <location>
        <begin position="64"/>
        <end position="87"/>
    </location>
</feature>
<reference evidence="11 12" key="1">
    <citation type="journal article" date="2015" name="Nature">
        <title>rRNA introns, odd ribosomes, and small enigmatic genomes across a large radiation of phyla.</title>
        <authorList>
            <person name="Brown C.T."/>
            <person name="Hug L.A."/>
            <person name="Thomas B.C."/>
            <person name="Sharon I."/>
            <person name="Castelle C.J."/>
            <person name="Singh A."/>
            <person name="Wilkins M.J."/>
            <person name="Williams K.H."/>
            <person name="Banfield J.F."/>
        </authorList>
    </citation>
    <scope>NUCLEOTIDE SEQUENCE [LARGE SCALE GENOMIC DNA]</scope>
</reference>
<dbReference type="GO" id="GO:0034040">
    <property type="term" value="F:ATPase-coupled lipid transmembrane transporter activity"/>
    <property type="evidence" value="ECO:0007669"/>
    <property type="project" value="TreeGrafter"/>
</dbReference>
<feature type="domain" description="ABC transmembrane type-1" evidence="10">
    <location>
        <begin position="37"/>
        <end position="316"/>
    </location>
</feature>
<dbReference type="InterPro" id="IPR017871">
    <property type="entry name" value="ABC_transporter-like_CS"/>
</dbReference>
<dbReference type="Proteomes" id="UP000033869">
    <property type="component" value="Unassembled WGS sequence"/>
</dbReference>
<dbReference type="PROSITE" id="PS00211">
    <property type="entry name" value="ABC_TRANSPORTER_1"/>
    <property type="match status" value="1"/>
</dbReference>
<evidence type="ECO:0000259" key="10">
    <source>
        <dbReference type="PROSITE" id="PS50929"/>
    </source>
</evidence>
<dbReference type="FunFam" id="3.40.50.300:FF:000287">
    <property type="entry name" value="Multidrug ABC transporter ATP-binding protein"/>
    <property type="match status" value="1"/>
</dbReference>
<evidence type="ECO:0000256" key="8">
    <source>
        <dbReference type="SAM" id="Phobius"/>
    </source>
</evidence>
<dbReference type="InterPro" id="IPR027417">
    <property type="entry name" value="P-loop_NTPase"/>
</dbReference>
<dbReference type="SMART" id="SM00382">
    <property type="entry name" value="AAA"/>
    <property type="match status" value="1"/>
</dbReference>
<evidence type="ECO:0000256" key="2">
    <source>
        <dbReference type="ARBA" id="ARBA00022448"/>
    </source>
</evidence>
<comment type="subcellular location">
    <subcellularLocation>
        <location evidence="1">Cell membrane</location>
        <topology evidence="1">Multi-pass membrane protein</topology>
    </subcellularLocation>
</comment>
<dbReference type="SUPFAM" id="SSF90123">
    <property type="entry name" value="ABC transporter transmembrane region"/>
    <property type="match status" value="1"/>
</dbReference>
<dbReference type="InterPro" id="IPR036640">
    <property type="entry name" value="ABC1_TM_sf"/>
</dbReference>
<dbReference type="AlphaFoldDB" id="A0A0G0YIA4"/>
<dbReference type="GO" id="GO:0005524">
    <property type="term" value="F:ATP binding"/>
    <property type="evidence" value="ECO:0007669"/>
    <property type="project" value="UniProtKB-KW"/>
</dbReference>
<keyword evidence="6 8" id="KW-1133">Transmembrane helix</keyword>
<dbReference type="InterPro" id="IPR003593">
    <property type="entry name" value="AAA+_ATPase"/>
</dbReference>
<evidence type="ECO:0000313" key="12">
    <source>
        <dbReference type="Proteomes" id="UP000033869"/>
    </source>
</evidence>
<dbReference type="SUPFAM" id="SSF52540">
    <property type="entry name" value="P-loop containing nucleoside triphosphate hydrolases"/>
    <property type="match status" value="1"/>
</dbReference>
<comment type="caution">
    <text evidence="11">The sequence shown here is derived from an EMBL/GenBank/DDBJ whole genome shotgun (WGS) entry which is preliminary data.</text>
</comment>
<keyword evidence="3 8" id="KW-0812">Transmembrane</keyword>
<evidence type="ECO:0000313" key="11">
    <source>
        <dbReference type="EMBL" id="KKS09266.1"/>
    </source>
</evidence>
<evidence type="ECO:0000256" key="7">
    <source>
        <dbReference type="ARBA" id="ARBA00023136"/>
    </source>
</evidence>